<dbReference type="SUPFAM" id="SSF103506">
    <property type="entry name" value="Mitochondrial carrier"/>
    <property type="match status" value="1"/>
</dbReference>
<feature type="transmembrane region" description="Helical" evidence="8">
    <location>
        <begin position="78"/>
        <end position="97"/>
    </location>
</feature>
<keyword evidence="8" id="KW-1133">Transmembrane helix</keyword>
<dbReference type="PRINTS" id="PR00926">
    <property type="entry name" value="MITOCARRIER"/>
</dbReference>
<dbReference type="InterPro" id="IPR018108">
    <property type="entry name" value="MCP_transmembrane"/>
</dbReference>
<dbReference type="InterPro" id="IPR002067">
    <property type="entry name" value="MCP"/>
</dbReference>
<comment type="similarity">
    <text evidence="7">Belongs to the mitochondrial carrier (TC 2.A.29) family.</text>
</comment>
<accession>X6NY44</accession>
<dbReference type="Gene3D" id="1.50.40.10">
    <property type="entry name" value="Mitochondrial carrier domain"/>
    <property type="match status" value="1"/>
</dbReference>
<feature type="repeat" description="Solcar" evidence="6">
    <location>
        <begin position="127"/>
        <end position="213"/>
    </location>
</feature>
<name>X6NY44_RETFI</name>
<feature type="transmembrane region" description="Helical" evidence="8">
    <location>
        <begin position="183"/>
        <end position="207"/>
    </location>
</feature>
<evidence type="ECO:0000256" key="2">
    <source>
        <dbReference type="ARBA" id="ARBA00022448"/>
    </source>
</evidence>
<dbReference type="PANTHER" id="PTHR24089">
    <property type="entry name" value="SOLUTE CARRIER FAMILY 25"/>
    <property type="match status" value="1"/>
</dbReference>
<dbReference type="OrthoDB" id="270584at2759"/>
<keyword evidence="4" id="KW-0677">Repeat</keyword>
<dbReference type="GO" id="GO:0055085">
    <property type="term" value="P:transmembrane transport"/>
    <property type="evidence" value="ECO:0007669"/>
    <property type="project" value="InterPro"/>
</dbReference>
<dbReference type="EMBL" id="ASPP01005265">
    <property type="protein sequence ID" value="ETO30871.1"/>
    <property type="molecule type" value="Genomic_DNA"/>
</dbReference>
<keyword evidence="2 7" id="KW-0813">Transport</keyword>
<evidence type="ECO:0000256" key="7">
    <source>
        <dbReference type="RuleBase" id="RU000488"/>
    </source>
</evidence>
<evidence type="ECO:0000313" key="10">
    <source>
        <dbReference type="Proteomes" id="UP000023152"/>
    </source>
</evidence>
<evidence type="ECO:0000313" key="9">
    <source>
        <dbReference type="EMBL" id="ETO30871.1"/>
    </source>
</evidence>
<gene>
    <name evidence="9" type="ORF">RFI_06249</name>
</gene>
<dbReference type="AlphaFoldDB" id="X6NY44"/>
<evidence type="ECO:0000256" key="3">
    <source>
        <dbReference type="ARBA" id="ARBA00022692"/>
    </source>
</evidence>
<comment type="caution">
    <text evidence="9">The sequence shown here is derived from an EMBL/GenBank/DDBJ whole genome shotgun (WGS) entry which is preliminary data.</text>
</comment>
<evidence type="ECO:0000256" key="1">
    <source>
        <dbReference type="ARBA" id="ARBA00004141"/>
    </source>
</evidence>
<evidence type="ECO:0000256" key="8">
    <source>
        <dbReference type="SAM" id="Phobius"/>
    </source>
</evidence>
<dbReference type="Pfam" id="PF00153">
    <property type="entry name" value="Mito_carr"/>
    <property type="match status" value="2"/>
</dbReference>
<evidence type="ECO:0000256" key="4">
    <source>
        <dbReference type="ARBA" id="ARBA00022737"/>
    </source>
</evidence>
<dbReference type="Proteomes" id="UP000023152">
    <property type="component" value="Unassembled WGS sequence"/>
</dbReference>
<evidence type="ECO:0000256" key="5">
    <source>
        <dbReference type="ARBA" id="ARBA00023136"/>
    </source>
</evidence>
<dbReference type="PROSITE" id="PS50920">
    <property type="entry name" value="SOLCAR"/>
    <property type="match status" value="1"/>
</dbReference>
<sequence length="253" mass="29046">MSSHKSSSNEKQTEEHQPAYITMISGSLAGICGTYVKQPIQRVKWLRQVSEHQTTMESRSMFGVFKAIIQKEGFFYGLWRGSLTHLIFVVVFFFFVTKKKNILRCTKRVTHLDQKKKKKNLSDMQQHATLTRSVSGSLASVTTTLLTHPLDTVNVRIVTQYRFFHYNRVVQTLRDIATQENVWALYQGLPLTLFGTMLRGGLGFGIYETTKSYHLKNWQDRSFASNFAQRLILGFAAGTITTTICYPIDTIRR</sequence>
<keyword evidence="5 6" id="KW-0472">Membrane</keyword>
<comment type="subcellular location">
    <subcellularLocation>
        <location evidence="1">Membrane</location>
        <topology evidence="1">Multi-pass membrane protein</topology>
    </subcellularLocation>
</comment>
<protein>
    <recommendedName>
        <fullName evidence="11">Mitochondrial carrier protein</fullName>
    </recommendedName>
</protein>
<dbReference type="InterPro" id="IPR023395">
    <property type="entry name" value="MCP_dom_sf"/>
</dbReference>
<evidence type="ECO:0008006" key="11">
    <source>
        <dbReference type="Google" id="ProtNLM"/>
    </source>
</evidence>
<evidence type="ECO:0000256" key="6">
    <source>
        <dbReference type="PROSITE-ProRule" id="PRU00282"/>
    </source>
</evidence>
<keyword evidence="3 6" id="KW-0812">Transmembrane</keyword>
<organism evidence="9 10">
    <name type="scientific">Reticulomyxa filosa</name>
    <dbReference type="NCBI Taxonomy" id="46433"/>
    <lineage>
        <taxon>Eukaryota</taxon>
        <taxon>Sar</taxon>
        <taxon>Rhizaria</taxon>
        <taxon>Retaria</taxon>
        <taxon>Foraminifera</taxon>
        <taxon>Monothalamids</taxon>
        <taxon>Reticulomyxidae</taxon>
        <taxon>Reticulomyxa</taxon>
    </lineage>
</organism>
<proteinExistence type="inferred from homology"/>
<reference evidence="9 10" key="1">
    <citation type="journal article" date="2013" name="Curr. Biol.">
        <title>The Genome of the Foraminiferan Reticulomyxa filosa.</title>
        <authorList>
            <person name="Glockner G."/>
            <person name="Hulsmann N."/>
            <person name="Schleicher M."/>
            <person name="Noegel A.A."/>
            <person name="Eichinger L."/>
            <person name="Gallinger C."/>
            <person name="Pawlowski J."/>
            <person name="Sierra R."/>
            <person name="Euteneuer U."/>
            <person name="Pillet L."/>
            <person name="Moustafa A."/>
            <person name="Platzer M."/>
            <person name="Groth M."/>
            <person name="Szafranski K."/>
            <person name="Schliwa M."/>
        </authorList>
    </citation>
    <scope>NUCLEOTIDE SEQUENCE [LARGE SCALE GENOMIC DNA]</scope>
</reference>
<feature type="transmembrane region" description="Helical" evidence="8">
    <location>
        <begin position="227"/>
        <end position="248"/>
    </location>
</feature>
<dbReference type="GO" id="GO:0016020">
    <property type="term" value="C:membrane"/>
    <property type="evidence" value="ECO:0007669"/>
    <property type="project" value="UniProtKB-SubCell"/>
</dbReference>
<keyword evidence="10" id="KW-1185">Reference proteome</keyword>